<dbReference type="InterPro" id="IPR038084">
    <property type="entry name" value="PduO/GlcC-like_sf"/>
</dbReference>
<reference evidence="1" key="1">
    <citation type="submission" date="2018-05" db="EMBL/GenBank/DDBJ databases">
        <authorList>
            <person name="Lanie J.A."/>
            <person name="Ng W.-L."/>
            <person name="Kazmierczak K.M."/>
            <person name="Andrzejewski T.M."/>
            <person name="Davidsen T.M."/>
            <person name="Wayne K.J."/>
            <person name="Tettelin H."/>
            <person name="Glass J.I."/>
            <person name="Rusch D."/>
            <person name="Podicherti R."/>
            <person name="Tsui H.-C.T."/>
            <person name="Winkler M.E."/>
        </authorList>
    </citation>
    <scope>NUCLEOTIDE SEQUENCE</scope>
</reference>
<evidence type="ECO:0000313" key="1">
    <source>
        <dbReference type="EMBL" id="SVE03256.1"/>
    </source>
</evidence>
<dbReference type="Gene3D" id="3.30.450.150">
    <property type="entry name" value="Haem-degrading domain"/>
    <property type="match status" value="1"/>
</dbReference>
<name>A0A383A5V8_9ZZZZ</name>
<dbReference type="Pfam" id="PF03928">
    <property type="entry name" value="HbpS-like"/>
    <property type="match status" value="1"/>
</dbReference>
<protein>
    <recommendedName>
        <fullName evidence="2">GlcG protein</fullName>
    </recommendedName>
</protein>
<dbReference type="SUPFAM" id="SSF143744">
    <property type="entry name" value="GlcG-like"/>
    <property type="match status" value="1"/>
</dbReference>
<organism evidence="1">
    <name type="scientific">marine metagenome</name>
    <dbReference type="NCBI Taxonomy" id="408172"/>
    <lineage>
        <taxon>unclassified sequences</taxon>
        <taxon>metagenomes</taxon>
        <taxon>ecological metagenomes</taxon>
    </lineage>
</organism>
<proteinExistence type="predicted"/>
<dbReference type="InterPro" id="IPR052517">
    <property type="entry name" value="GlcG_carb_metab_protein"/>
</dbReference>
<dbReference type="EMBL" id="UINC01189525">
    <property type="protein sequence ID" value="SVE03256.1"/>
    <property type="molecule type" value="Genomic_DNA"/>
</dbReference>
<dbReference type="PANTHER" id="PTHR34309">
    <property type="entry name" value="SLR1406 PROTEIN"/>
    <property type="match status" value="1"/>
</dbReference>
<gene>
    <name evidence="1" type="ORF">METZ01_LOCUS456110</name>
</gene>
<dbReference type="PANTHER" id="PTHR34309:SF10">
    <property type="entry name" value="SLR1406 PROTEIN"/>
    <property type="match status" value="1"/>
</dbReference>
<evidence type="ECO:0008006" key="2">
    <source>
        <dbReference type="Google" id="ProtNLM"/>
    </source>
</evidence>
<accession>A0A383A5V8</accession>
<dbReference type="InterPro" id="IPR005624">
    <property type="entry name" value="PduO/GlcC-like"/>
</dbReference>
<sequence length="134" mass="13954">MVGITLLDGMRALEAGFQRARELGIIVAVSVVDARGDLIVSARMDGSLWWWTETSRAKAFASVAYGGMKSGDLIDRSNNPVAQALVHMHQGRIAPQQGAVPLFRSAVLFGAIGAAGGSGAEDEDVSAVAVQSIS</sequence>
<dbReference type="AlphaFoldDB" id="A0A383A5V8"/>